<dbReference type="InterPro" id="IPR046335">
    <property type="entry name" value="LacI/GalR-like_sensor"/>
</dbReference>
<keyword evidence="3" id="KW-0804">Transcription</keyword>
<dbReference type="PROSITE" id="PS00356">
    <property type="entry name" value="HTH_LACI_1"/>
    <property type="match status" value="1"/>
</dbReference>
<dbReference type="GO" id="GO:0000976">
    <property type="term" value="F:transcription cis-regulatory region binding"/>
    <property type="evidence" value="ECO:0007669"/>
    <property type="project" value="TreeGrafter"/>
</dbReference>
<name>A0A2U2DIQ0_9HYPH</name>
<evidence type="ECO:0000256" key="2">
    <source>
        <dbReference type="ARBA" id="ARBA00023125"/>
    </source>
</evidence>
<dbReference type="SMART" id="SM00354">
    <property type="entry name" value="HTH_LACI"/>
    <property type="match status" value="1"/>
</dbReference>
<dbReference type="Pfam" id="PF13377">
    <property type="entry name" value="Peripla_BP_3"/>
    <property type="match status" value="1"/>
</dbReference>
<organism evidence="5 6">
    <name type="scientific">Metarhizobium album</name>
    <dbReference type="NCBI Taxonomy" id="2182425"/>
    <lineage>
        <taxon>Bacteria</taxon>
        <taxon>Pseudomonadati</taxon>
        <taxon>Pseudomonadota</taxon>
        <taxon>Alphaproteobacteria</taxon>
        <taxon>Hyphomicrobiales</taxon>
        <taxon>Rhizobiaceae</taxon>
        <taxon>Metarhizobium</taxon>
    </lineage>
</organism>
<dbReference type="EMBL" id="QFBC01000017">
    <property type="protein sequence ID" value="PWE53183.1"/>
    <property type="molecule type" value="Genomic_DNA"/>
</dbReference>
<evidence type="ECO:0000256" key="3">
    <source>
        <dbReference type="ARBA" id="ARBA00023163"/>
    </source>
</evidence>
<dbReference type="AlphaFoldDB" id="A0A2U2DIQ0"/>
<protein>
    <recommendedName>
        <fullName evidence="4">HTH lacI-type domain-containing protein</fullName>
    </recommendedName>
</protein>
<keyword evidence="1" id="KW-0805">Transcription regulation</keyword>
<dbReference type="Proteomes" id="UP000245252">
    <property type="component" value="Unassembled WGS sequence"/>
</dbReference>
<dbReference type="PROSITE" id="PS50932">
    <property type="entry name" value="HTH_LACI_2"/>
    <property type="match status" value="1"/>
</dbReference>
<proteinExistence type="predicted"/>
<dbReference type="Gene3D" id="3.40.50.2300">
    <property type="match status" value="2"/>
</dbReference>
<evidence type="ECO:0000259" key="4">
    <source>
        <dbReference type="PROSITE" id="PS50932"/>
    </source>
</evidence>
<dbReference type="CDD" id="cd01392">
    <property type="entry name" value="HTH_LacI"/>
    <property type="match status" value="1"/>
</dbReference>
<reference evidence="5 6" key="1">
    <citation type="submission" date="2018-05" db="EMBL/GenBank/DDBJ databases">
        <title>The draft genome of strain NS-104.</title>
        <authorList>
            <person name="Hang P."/>
            <person name="Jiang J."/>
        </authorList>
    </citation>
    <scope>NUCLEOTIDE SEQUENCE [LARGE SCALE GENOMIC DNA]</scope>
    <source>
        <strain evidence="5 6">NS-104</strain>
    </source>
</reference>
<dbReference type="SUPFAM" id="SSF53822">
    <property type="entry name" value="Periplasmic binding protein-like I"/>
    <property type="match status" value="1"/>
</dbReference>
<sequence length="372" mass="40380">MKMPEISPICAVKPTDARAARNNSMKSKGQGGRGATVHDVAKLANVSIATVSRVLNKPDTVNKEMSERVLQAAAQLGYTTNSAGKALRLARTRTIGTLLPRLDDPIFSELAHGIQETLFAQDYAGFLQTSGYDNTKIFDAALRLFNRGAEGLLVFGRVEDDRLLEFIAKNPIPVLQVYSYLEGHPLPSVGIDNARCTRKIAELMLQFGHTHVALISGPTQGNDRQQSRLDTYEKIMRDNGLETIVQVVQPGYTINDGGMAFRRIMEQNPKVTSVMCNTDLLACGVLSECRKLGIEVPKQLSVSGFEDVSFAPLLYQPLTTLSVPAGDIGRHAARAMIANLEHGESLTSMQFEASLILRDSVAVAPKASGRAA</sequence>
<dbReference type="GO" id="GO:0003700">
    <property type="term" value="F:DNA-binding transcription factor activity"/>
    <property type="evidence" value="ECO:0007669"/>
    <property type="project" value="TreeGrafter"/>
</dbReference>
<dbReference type="Gene3D" id="1.10.260.40">
    <property type="entry name" value="lambda repressor-like DNA-binding domains"/>
    <property type="match status" value="1"/>
</dbReference>
<keyword evidence="2" id="KW-0238">DNA-binding</keyword>
<evidence type="ECO:0000256" key="1">
    <source>
        <dbReference type="ARBA" id="ARBA00023015"/>
    </source>
</evidence>
<gene>
    <name evidence="5" type="ORF">DEM27_26300</name>
</gene>
<dbReference type="CDD" id="cd06273">
    <property type="entry name" value="PBP1_LacI-like"/>
    <property type="match status" value="1"/>
</dbReference>
<keyword evidence="6" id="KW-1185">Reference proteome</keyword>
<dbReference type="InterPro" id="IPR028082">
    <property type="entry name" value="Peripla_BP_I"/>
</dbReference>
<dbReference type="SUPFAM" id="SSF47413">
    <property type="entry name" value="lambda repressor-like DNA-binding domains"/>
    <property type="match status" value="1"/>
</dbReference>
<feature type="domain" description="HTH lacI-type" evidence="4">
    <location>
        <begin position="35"/>
        <end position="89"/>
    </location>
</feature>
<dbReference type="PRINTS" id="PR00036">
    <property type="entry name" value="HTHLACI"/>
</dbReference>
<dbReference type="PANTHER" id="PTHR30146">
    <property type="entry name" value="LACI-RELATED TRANSCRIPTIONAL REPRESSOR"/>
    <property type="match status" value="1"/>
</dbReference>
<accession>A0A2U2DIQ0</accession>
<dbReference type="InterPro" id="IPR010982">
    <property type="entry name" value="Lambda_DNA-bd_dom_sf"/>
</dbReference>
<comment type="caution">
    <text evidence="5">The sequence shown here is derived from an EMBL/GenBank/DDBJ whole genome shotgun (WGS) entry which is preliminary data.</text>
</comment>
<evidence type="ECO:0000313" key="5">
    <source>
        <dbReference type="EMBL" id="PWE53183.1"/>
    </source>
</evidence>
<dbReference type="InterPro" id="IPR000843">
    <property type="entry name" value="HTH_LacI"/>
</dbReference>
<dbReference type="Pfam" id="PF00356">
    <property type="entry name" value="LacI"/>
    <property type="match status" value="1"/>
</dbReference>
<evidence type="ECO:0000313" key="6">
    <source>
        <dbReference type="Proteomes" id="UP000245252"/>
    </source>
</evidence>
<dbReference type="PANTHER" id="PTHR30146:SF138">
    <property type="entry name" value="TRANSCRIPTIONAL REGULATORY PROTEIN"/>
    <property type="match status" value="1"/>
</dbReference>